<dbReference type="Pfam" id="PF01476">
    <property type="entry name" value="LysM"/>
    <property type="match status" value="1"/>
</dbReference>
<protein>
    <submittedName>
        <fullName evidence="3">PhnD/SsuA/transferrin family substrate-binding protein</fullName>
    </submittedName>
</protein>
<evidence type="ECO:0000313" key="3">
    <source>
        <dbReference type="EMBL" id="NUZ04762.1"/>
    </source>
</evidence>
<sequence length="410" mass="43300">MTIFSAPARARLRASRSTRRVGRLAVIGALVAGFGVAPVSAQAPSVVEVQPGDTFSAIAARFTGSANQWRKLYRADRTGLANPNRITVGMRFELASDARGGRYLRLLAPGPHQASADASTRVATGTAPAPATTPAAPAAPATTAAVPAAATSVRDPLVIGVLPNIPAAALTAQYERMQRYLERGGAQKVTIVVPRTFKDFFDATMRGDYDLAVAAPHFARVAQVDRNMIPLVVYQPQINALFVAPNDSKVAGARDVRGAAVGFANPTSLVAMYGQQWLKQAGLEPKTDYEIRPARTDLGVGRMLLSGDAAAAIMSNGEFRALPGDESSRLKVVDVIAKMPNFIIVAHPRIDPNQLNRVKGQLKGFLADPEEGAPFSQASGFTGIVDVDSSTMNELDAFAPATRRAMGVGN</sequence>
<feature type="region of interest" description="Disordered" evidence="1">
    <location>
        <begin position="115"/>
        <end position="140"/>
    </location>
</feature>
<reference evidence="3 4" key="1">
    <citation type="submission" date="2020-06" db="EMBL/GenBank/DDBJ databases">
        <title>Schlegella sp. ID0723 isolated from air conditioner.</title>
        <authorList>
            <person name="Kim D.Y."/>
            <person name="Kim D.-U."/>
        </authorList>
    </citation>
    <scope>NUCLEOTIDE SEQUENCE [LARGE SCALE GENOMIC DNA]</scope>
    <source>
        <strain evidence="3 4">ID0723</strain>
    </source>
</reference>
<keyword evidence="4" id="KW-1185">Reference proteome</keyword>
<comment type="caution">
    <text evidence="3">The sequence shown here is derived from an EMBL/GenBank/DDBJ whole genome shotgun (WGS) entry which is preliminary data.</text>
</comment>
<dbReference type="PANTHER" id="PTHR30024:SF17">
    <property type="entry name" value="SOLUTE-BINDING PROTEIN FAMILY 3_N-TERMINAL DOMAIN-CONTAINING PROTEIN"/>
    <property type="match status" value="1"/>
</dbReference>
<dbReference type="Gene3D" id="3.40.190.10">
    <property type="entry name" value="Periplasmic binding protein-like II"/>
    <property type="match status" value="2"/>
</dbReference>
<feature type="compositionally biased region" description="Low complexity" evidence="1">
    <location>
        <begin position="123"/>
        <end position="140"/>
    </location>
</feature>
<dbReference type="EMBL" id="JABWMJ010000001">
    <property type="protein sequence ID" value="NUZ04762.1"/>
    <property type="molecule type" value="Genomic_DNA"/>
</dbReference>
<dbReference type="Pfam" id="PF12974">
    <property type="entry name" value="Phosphonate-bd"/>
    <property type="match status" value="1"/>
</dbReference>
<dbReference type="PANTHER" id="PTHR30024">
    <property type="entry name" value="ALIPHATIC SULFONATES-BINDING PROTEIN-RELATED"/>
    <property type="match status" value="1"/>
</dbReference>
<dbReference type="Gene3D" id="3.10.350.10">
    <property type="entry name" value="LysM domain"/>
    <property type="match status" value="1"/>
</dbReference>
<organism evidence="3 4">
    <name type="scientific">Piscinibacter koreensis</name>
    <dbReference type="NCBI Taxonomy" id="2742824"/>
    <lineage>
        <taxon>Bacteria</taxon>
        <taxon>Pseudomonadati</taxon>
        <taxon>Pseudomonadota</taxon>
        <taxon>Betaproteobacteria</taxon>
        <taxon>Burkholderiales</taxon>
        <taxon>Sphaerotilaceae</taxon>
        <taxon>Piscinibacter</taxon>
    </lineage>
</organism>
<dbReference type="InterPro" id="IPR018392">
    <property type="entry name" value="LysM"/>
</dbReference>
<feature type="domain" description="LysM" evidence="2">
    <location>
        <begin position="45"/>
        <end position="94"/>
    </location>
</feature>
<name>A0A7Y6NKG4_9BURK</name>
<evidence type="ECO:0000259" key="2">
    <source>
        <dbReference type="PROSITE" id="PS51782"/>
    </source>
</evidence>
<evidence type="ECO:0000256" key="1">
    <source>
        <dbReference type="SAM" id="MobiDB-lite"/>
    </source>
</evidence>
<dbReference type="CDD" id="cd00118">
    <property type="entry name" value="LysM"/>
    <property type="match status" value="1"/>
</dbReference>
<dbReference type="InterPro" id="IPR036779">
    <property type="entry name" value="LysM_dom_sf"/>
</dbReference>
<dbReference type="Proteomes" id="UP000529637">
    <property type="component" value="Unassembled WGS sequence"/>
</dbReference>
<dbReference type="PROSITE" id="PS51782">
    <property type="entry name" value="LYSM"/>
    <property type="match status" value="1"/>
</dbReference>
<gene>
    <name evidence="3" type="ORF">HQN59_03210</name>
</gene>
<dbReference type="AlphaFoldDB" id="A0A7Y6NKG4"/>
<evidence type="ECO:0000313" key="4">
    <source>
        <dbReference type="Proteomes" id="UP000529637"/>
    </source>
</evidence>
<accession>A0A7Y6NKG4</accession>
<proteinExistence type="predicted"/>
<dbReference type="SUPFAM" id="SSF53850">
    <property type="entry name" value="Periplasmic binding protein-like II"/>
    <property type="match status" value="1"/>
</dbReference>